<dbReference type="OrthoDB" id="2143914at2759"/>
<dbReference type="SUPFAM" id="SSF46689">
    <property type="entry name" value="Homeodomain-like"/>
    <property type="match status" value="1"/>
</dbReference>
<evidence type="ECO:0000259" key="1">
    <source>
        <dbReference type="PROSITE" id="PS50090"/>
    </source>
</evidence>
<name>A0A9N9B572_9GLOM</name>
<comment type="caution">
    <text evidence="4">The sequence shown here is derived from an EMBL/GenBank/DDBJ whole genome shotgun (WGS) entry which is preliminary data.</text>
</comment>
<proteinExistence type="predicted"/>
<dbReference type="Gene3D" id="1.10.10.60">
    <property type="entry name" value="Homeodomain-like"/>
    <property type="match status" value="1"/>
</dbReference>
<evidence type="ECO:0000313" key="5">
    <source>
        <dbReference type="Proteomes" id="UP000789508"/>
    </source>
</evidence>
<keyword evidence="5" id="KW-1185">Reference proteome</keyword>
<evidence type="ECO:0000259" key="3">
    <source>
        <dbReference type="PROSITE" id="PS51294"/>
    </source>
</evidence>
<dbReference type="Pfam" id="PF00249">
    <property type="entry name" value="Myb_DNA-binding"/>
    <property type="match status" value="1"/>
</dbReference>
<dbReference type="PROSITE" id="PS51293">
    <property type="entry name" value="SANT"/>
    <property type="match status" value="1"/>
</dbReference>
<feature type="domain" description="SANT" evidence="2">
    <location>
        <begin position="216"/>
        <end position="262"/>
    </location>
</feature>
<evidence type="ECO:0000259" key="2">
    <source>
        <dbReference type="PROSITE" id="PS51293"/>
    </source>
</evidence>
<sequence>MQKRYFPNPIVIMCGSAQKWAKIKNLSSTSKKSKDIKQDDEKIKFKYHYWTNQEIEKLKIFSLFNKHDADWQDRYLREHFPNRTVRAVKKKCWQLKYGNDTLLPEDIQKLHEAVKKFGFKWSIISRRCFDSKVQPIYLEKFYRKENKKHGNTKTEHQKSAKVQTLENSSKYITQKNGFVTASQKIEEPFCKNQSSVLEKIIRDIKSGIEHLNTGPWHPDEQMDFEHAYKRYGQNWDLISEAIGSRSKDQCEDYWRSSFIKQNFFIKN</sequence>
<feature type="domain" description="Myb-like" evidence="1">
    <location>
        <begin position="208"/>
        <end position="258"/>
    </location>
</feature>
<dbReference type="InterPro" id="IPR017884">
    <property type="entry name" value="SANT_dom"/>
</dbReference>
<dbReference type="PROSITE" id="PS51294">
    <property type="entry name" value="HTH_MYB"/>
    <property type="match status" value="1"/>
</dbReference>
<dbReference type="SMART" id="SM00717">
    <property type="entry name" value="SANT"/>
    <property type="match status" value="2"/>
</dbReference>
<dbReference type="CDD" id="cd00167">
    <property type="entry name" value="SANT"/>
    <property type="match status" value="1"/>
</dbReference>
<dbReference type="AlphaFoldDB" id="A0A9N9B572"/>
<accession>A0A9N9B572</accession>
<dbReference type="PROSITE" id="PS50090">
    <property type="entry name" value="MYB_LIKE"/>
    <property type="match status" value="1"/>
</dbReference>
<gene>
    <name evidence="4" type="ORF">ALEPTO_LOCUS5916</name>
</gene>
<dbReference type="InterPro" id="IPR009057">
    <property type="entry name" value="Homeodomain-like_sf"/>
</dbReference>
<dbReference type="InterPro" id="IPR017930">
    <property type="entry name" value="Myb_dom"/>
</dbReference>
<dbReference type="InterPro" id="IPR001005">
    <property type="entry name" value="SANT/Myb"/>
</dbReference>
<evidence type="ECO:0000313" key="4">
    <source>
        <dbReference type="EMBL" id="CAG8551911.1"/>
    </source>
</evidence>
<protein>
    <submittedName>
        <fullName evidence="4">7101_t:CDS:1</fullName>
    </submittedName>
</protein>
<reference evidence="4" key="1">
    <citation type="submission" date="2021-06" db="EMBL/GenBank/DDBJ databases">
        <authorList>
            <person name="Kallberg Y."/>
            <person name="Tangrot J."/>
            <person name="Rosling A."/>
        </authorList>
    </citation>
    <scope>NUCLEOTIDE SEQUENCE</scope>
    <source>
        <strain evidence="4">FL130A</strain>
    </source>
</reference>
<dbReference type="EMBL" id="CAJVPS010001836">
    <property type="protein sequence ID" value="CAG8551911.1"/>
    <property type="molecule type" value="Genomic_DNA"/>
</dbReference>
<organism evidence="4 5">
    <name type="scientific">Ambispora leptoticha</name>
    <dbReference type="NCBI Taxonomy" id="144679"/>
    <lineage>
        <taxon>Eukaryota</taxon>
        <taxon>Fungi</taxon>
        <taxon>Fungi incertae sedis</taxon>
        <taxon>Mucoromycota</taxon>
        <taxon>Glomeromycotina</taxon>
        <taxon>Glomeromycetes</taxon>
        <taxon>Archaeosporales</taxon>
        <taxon>Ambisporaceae</taxon>
        <taxon>Ambispora</taxon>
    </lineage>
</organism>
<dbReference type="Proteomes" id="UP000789508">
    <property type="component" value="Unassembled WGS sequence"/>
</dbReference>
<feature type="domain" description="HTH myb-type" evidence="3">
    <location>
        <begin position="208"/>
        <end position="262"/>
    </location>
</feature>